<feature type="domain" description="Rab-GAP TBC" evidence="12">
    <location>
        <begin position="741"/>
        <end position="935"/>
    </location>
</feature>
<feature type="region of interest" description="Disordered" evidence="10">
    <location>
        <begin position="441"/>
        <end position="462"/>
    </location>
</feature>
<dbReference type="Proteomes" id="UP000693946">
    <property type="component" value="Linkage Group LG6"/>
</dbReference>
<dbReference type="GO" id="GO:0032869">
    <property type="term" value="P:cellular response to insulin stimulus"/>
    <property type="evidence" value="ECO:0007669"/>
    <property type="project" value="UniProtKB-ARBA"/>
</dbReference>
<feature type="compositionally biased region" description="Low complexity" evidence="10">
    <location>
        <begin position="37"/>
        <end position="59"/>
    </location>
</feature>
<dbReference type="PANTHER" id="PTHR47219:SF18">
    <property type="entry name" value="TBC1 DOMAIN FAMILY MEMBER 1 ISOFORM X1"/>
    <property type="match status" value="1"/>
</dbReference>
<keyword evidence="2" id="KW-0343">GTPase activation</keyword>
<evidence type="ECO:0000256" key="5">
    <source>
        <dbReference type="ARBA" id="ARBA00022737"/>
    </source>
</evidence>
<feature type="compositionally biased region" description="Polar residues" evidence="10">
    <location>
        <begin position="545"/>
        <end position="555"/>
    </location>
</feature>
<protein>
    <recommendedName>
        <fullName evidence="7">TBC1 domain family member 4</fullName>
    </recommendedName>
    <alternativeName>
        <fullName evidence="8">Akt substrate of 160 kDa</fullName>
    </alternativeName>
</protein>
<keyword evidence="6" id="KW-0007">Acetylation</keyword>
<dbReference type="FunFam" id="1.10.10.2750:FF:000002">
    <property type="entry name" value="TBC1 domain family member 4"/>
    <property type="match status" value="1"/>
</dbReference>
<evidence type="ECO:0000256" key="9">
    <source>
        <dbReference type="SAM" id="Coils"/>
    </source>
</evidence>
<evidence type="ECO:0000313" key="14">
    <source>
        <dbReference type="Proteomes" id="UP000693946"/>
    </source>
</evidence>
<evidence type="ECO:0000256" key="8">
    <source>
        <dbReference type="ARBA" id="ARBA00081861"/>
    </source>
</evidence>
<evidence type="ECO:0000256" key="1">
    <source>
        <dbReference type="ARBA" id="ARBA00004496"/>
    </source>
</evidence>
<feature type="region of interest" description="Disordered" evidence="10">
    <location>
        <begin position="32"/>
        <end position="63"/>
    </location>
</feature>
<name>A0AAV6QAU3_SOLSE</name>
<evidence type="ECO:0000256" key="2">
    <source>
        <dbReference type="ARBA" id="ARBA00022468"/>
    </source>
</evidence>
<evidence type="ECO:0000256" key="10">
    <source>
        <dbReference type="SAM" id="MobiDB-lite"/>
    </source>
</evidence>
<dbReference type="CDD" id="cd01269">
    <property type="entry name" value="PTB_TBC1D1_like"/>
    <property type="match status" value="1"/>
</dbReference>
<dbReference type="Pfam" id="PF00640">
    <property type="entry name" value="PID"/>
    <property type="match status" value="1"/>
</dbReference>
<dbReference type="PROSITE" id="PS50086">
    <property type="entry name" value="TBC_RABGAP"/>
    <property type="match status" value="1"/>
</dbReference>
<feature type="coiled-coil region" evidence="9">
    <location>
        <begin position="988"/>
        <end position="1091"/>
    </location>
</feature>
<feature type="compositionally biased region" description="Low complexity" evidence="10">
    <location>
        <begin position="527"/>
        <end position="537"/>
    </location>
</feature>
<evidence type="ECO:0000313" key="13">
    <source>
        <dbReference type="EMBL" id="KAG7485895.1"/>
    </source>
</evidence>
<reference evidence="13 14" key="1">
    <citation type="journal article" date="2021" name="Sci. Rep.">
        <title>Chromosome anchoring in Senegalese sole (Solea senegalensis) reveals sex-associated markers and genome rearrangements in flatfish.</title>
        <authorList>
            <person name="Guerrero-Cozar I."/>
            <person name="Gomez-Garrido J."/>
            <person name="Berbel C."/>
            <person name="Martinez-Blanch J.F."/>
            <person name="Alioto T."/>
            <person name="Claros M.G."/>
            <person name="Gagnaire P.A."/>
            <person name="Manchado M."/>
        </authorList>
    </citation>
    <scope>NUCLEOTIDE SEQUENCE [LARGE SCALE GENOMIC DNA]</scope>
    <source>
        <strain evidence="13">Sse05_10M</strain>
    </source>
</reference>
<feature type="region of interest" description="Disordered" evidence="10">
    <location>
        <begin position="1102"/>
        <end position="1131"/>
    </location>
</feature>
<feature type="region of interest" description="Disordered" evidence="10">
    <location>
        <begin position="505"/>
        <end position="555"/>
    </location>
</feature>
<evidence type="ECO:0000259" key="11">
    <source>
        <dbReference type="PROSITE" id="PS01179"/>
    </source>
</evidence>
<dbReference type="GO" id="GO:0005737">
    <property type="term" value="C:cytoplasm"/>
    <property type="evidence" value="ECO:0007669"/>
    <property type="project" value="UniProtKB-SubCell"/>
</dbReference>
<dbReference type="InterPro" id="IPR006020">
    <property type="entry name" value="PTB/PI_dom"/>
</dbReference>
<sequence length="1131" mass="126181">MADGMKARLQRLNLFNIKQEQKDVPEIISTLRQAGKSSSRNSDITSTSNKTSTGGSDSSEPCSSHVAAMTTSVAPTAAVSPTAFAKKFEVLFCGRVSVAHRKAPPALIDECIEKFSQLHGSGTTDKGGNGKGLVDGLRRALSFQSNGLGSSAVGDGASASPTTSKRLVLFKQDPSFPCLHALDENGLSPEISHNNTTEALSRSIEVQPTSLQENRTMLFTVGRSQIFLVSPDTKKVAIEKSFREISFCSQGIRHVDHFGFICREMVEGGSCQFVCYVFQCTDESLVDEIMLTLRQAFSVAALQQNAKTQNQQCDSCPMQQLHRLCERIEGLHPSKTKLELQRHLATLDNHTQASVFENTMRARPKSDQEENELVMASLRNLYEEKQRSHQHILPGDSKQGCEKAALVPVEVQQQSSSRQRLEQFKSRAKRSLTESLEGIWKGSSKARVHRDNSEGSDSNSSICTVNSTQSCIDDPLSASSQLSLSSPLRNHNSTGDLKCLQTSLHLSPSSSSLPGDAQPQGFRRRASTFSHSPTSSSGLEYSPVHTLTHTPQDPTAVTKPKLVRHYSVSTDTPHQSKDVAALSTPNSAGGLGGSPLCSRRHSWRQQIFLRVATPQKNTDISERTECCLDRGRVCVGQVAVGGNIDMRVVTEERTKRNKEELRDLWRKAILQQILLQRMERENQKLLASESNLQNKRLKLDYEEITPCLKEVTLVWEKMLGTPGRAKVKFDTETIHAAVAQGVPRQHRGEIWKFLSEQYLLRQTVPSRPPANHTPYKELLKQLTSQQHAILIDLGRTFPTHPYFQAQLGAGQLSLYNILKAYSLLDPEVGYCQGLSFIAGVLLLHMGEEDAFNMLKFLMYDIGIRKQYRPDMFILQIQMYQLSRLLHDYHRDLYTHLEQQEIGPSLYATPWFLTAFASHFPLGFVARVFDMLFLQGSEVIFKVALSLLGSHKPLILQHDNLESIVDFIKTTLPNLGLVQMEKTINQVCEMDLSKQLQAYEVEYHVLQDELLDTPPTLNQNQRAAQLERTNQSLRQQNMDLLEELQVSHARVHSLESQLEALVHSEGRLKEQVSALEEEKQQLLSTVARLQDLFINLGLQNSLDGQTLTSPTERHSAAAKTNRTGDSLLPEGS</sequence>
<dbReference type="Pfam" id="PF00566">
    <property type="entry name" value="RabGAP-TBC"/>
    <property type="match status" value="1"/>
</dbReference>
<feature type="domain" description="PID" evidence="11">
    <location>
        <begin position="198"/>
        <end position="300"/>
    </location>
</feature>
<dbReference type="SMART" id="SM00164">
    <property type="entry name" value="TBC"/>
    <property type="match status" value="1"/>
</dbReference>
<comment type="caution">
    <text evidence="13">The sequence shown here is derived from an EMBL/GenBank/DDBJ whole genome shotgun (WGS) entry which is preliminary data.</text>
</comment>
<evidence type="ECO:0000256" key="4">
    <source>
        <dbReference type="ARBA" id="ARBA00022490"/>
    </source>
</evidence>
<dbReference type="Pfam" id="PF11830">
    <property type="entry name" value="DUF3350"/>
    <property type="match status" value="1"/>
</dbReference>
<dbReference type="PROSITE" id="PS01179">
    <property type="entry name" value="PID"/>
    <property type="match status" value="1"/>
</dbReference>
<dbReference type="InterPro" id="IPR021785">
    <property type="entry name" value="DUF3350"/>
</dbReference>
<dbReference type="AlphaFoldDB" id="A0AAV6QAU3"/>
<feature type="compositionally biased region" description="Low complexity" evidence="10">
    <location>
        <begin position="505"/>
        <end position="514"/>
    </location>
</feature>
<keyword evidence="5" id="KW-0677">Repeat</keyword>
<accession>A0AAV6QAU3</accession>
<dbReference type="FunFam" id="1.10.472.80:FF:000003">
    <property type="entry name" value="Putative TBC1 domain family member 1"/>
    <property type="match status" value="1"/>
</dbReference>
<dbReference type="PANTHER" id="PTHR47219">
    <property type="entry name" value="RAB GTPASE-ACTIVATING PROTEIN 1-LIKE"/>
    <property type="match status" value="1"/>
</dbReference>
<dbReference type="InterPro" id="IPR000195">
    <property type="entry name" value="Rab-GAP-TBC_dom"/>
</dbReference>
<gene>
    <name evidence="13" type="ORF">JOB18_020647</name>
</gene>
<comment type="subcellular location">
    <subcellularLocation>
        <location evidence="1">Cytoplasm</location>
    </subcellularLocation>
</comment>
<keyword evidence="14" id="KW-1185">Reference proteome</keyword>
<evidence type="ECO:0000256" key="6">
    <source>
        <dbReference type="ARBA" id="ARBA00022990"/>
    </source>
</evidence>
<keyword evidence="9" id="KW-0175">Coiled coil</keyword>
<dbReference type="EMBL" id="JAGKHQ010000018">
    <property type="protein sequence ID" value="KAG7485895.1"/>
    <property type="molecule type" value="Genomic_DNA"/>
</dbReference>
<evidence type="ECO:0000256" key="7">
    <source>
        <dbReference type="ARBA" id="ARBA00072013"/>
    </source>
</evidence>
<dbReference type="GO" id="GO:0005096">
    <property type="term" value="F:GTPase activator activity"/>
    <property type="evidence" value="ECO:0007669"/>
    <property type="project" value="UniProtKB-KW"/>
</dbReference>
<evidence type="ECO:0000259" key="12">
    <source>
        <dbReference type="PROSITE" id="PS50086"/>
    </source>
</evidence>
<dbReference type="InterPro" id="IPR050302">
    <property type="entry name" value="Rab_GAP_TBC_domain"/>
</dbReference>
<dbReference type="FunFam" id="1.10.8.270:FF:000001">
    <property type="entry name" value="TBC1 domain family member 1"/>
    <property type="match status" value="1"/>
</dbReference>
<keyword evidence="4" id="KW-0963">Cytoplasm</keyword>
<organism evidence="13 14">
    <name type="scientific">Solea senegalensis</name>
    <name type="common">Senegalese sole</name>
    <dbReference type="NCBI Taxonomy" id="28829"/>
    <lineage>
        <taxon>Eukaryota</taxon>
        <taxon>Metazoa</taxon>
        <taxon>Chordata</taxon>
        <taxon>Craniata</taxon>
        <taxon>Vertebrata</taxon>
        <taxon>Euteleostomi</taxon>
        <taxon>Actinopterygii</taxon>
        <taxon>Neopterygii</taxon>
        <taxon>Teleostei</taxon>
        <taxon>Neoteleostei</taxon>
        <taxon>Acanthomorphata</taxon>
        <taxon>Carangaria</taxon>
        <taxon>Pleuronectiformes</taxon>
        <taxon>Pleuronectoidei</taxon>
        <taxon>Soleidae</taxon>
        <taxon>Solea</taxon>
    </lineage>
</organism>
<proteinExistence type="predicted"/>
<dbReference type="SMART" id="SM00462">
    <property type="entry name" value="PTB"/>
    <property type="match status" value="1"/>
</dbReference>
<keyword evidence="3" id="KW-0488">Methylation</keyword>
<evidence type="ECO:0000256" key="3">
    <source>
        <dbReference type="ARBA" id="ARBA00022481"/>
    </source>
</evidence>